<name>A0A1M4TS23_9BACL</name>
<evidence type="ECO:0000313" key="2">
    <source>
        <dbReference type="EMBL" id="SHE47218.1"/>
    </source>
</evidence>
<organism evidence="2 3">
    <name type="scientific">Seinonella peptonophila</name>
    <dbReference type="NCBI Taxonomy" id="112248"/>
    <lineage>
        <taxon>Bacteria</taxon>
        <taxon>Bacillati</taxon>
        <taxon>Bacillota</taxon>
        <taxon>Bacilli</taxon>
        <taxon>Bacillales</taxon>
        <taxon>Thermoactinomycetaceae</taxon>
        <taxon>Seinonella</taxon>
    </lineage>
</organism>
<evidence type="ECO:0000313" key="3">
    <source>
        <dbReference type="Proteomes" id="UP000184476"/>
    </source>
</evidence>
<dbReference type="EMBL" id="FQVL01000001">
    <property type="protein sequence ID" value="SHE47218.1"/>
    <property type="molecule type" value="Genomic_DNA"/>
</dbReference>
<dbReference type="STRING" id="112248.SAMN05444392_101609"/>
<keyword evidence="1" id="KW-0472">Membrane</keyword>
<dbReference type="Proteomes" id="UP000184476">
    <property type="component" value="Unassembled WGS sequence"/>
</dbReference>
<sequence length="483" mass="56722">MPAAVASSASAPSPARAYITPSARVEVNDHQVVDDYIHVLRRAVWMYNVLFYRYNRIDRLGQQVNRSRNNYHVVWGLVGMGVLPWVAGLYQIMSRQKFDQVWEKHLKVIKEFRQFRDSLKQVIEQYQLNIYGRDFHTNLPGVTDPDVINKMTPEQREQNSFDLDFKEMQNQNTIRDLKEFAVLIKGAVGRDFTKEEKEKLHEMSHLFENVQKWQFSDEDKEHFNTLHHILKNIEDRDVTPEQRQHIRAMSDLLVDSFGRKRTPKQKSRIRDLENMLDNMSKADDWMYSLVEVGNTVKLQNDELTARLNRLRSQGAADYMRHWSRIMLGSLALGPVGVLMAVPFAPVMAACTLGLRRRSLKFQTRLMNHHLGNERVYKDFTNVRERRYTNAVSARQNLERSETLSTLGEDQTKDFPNSMSHLMSHWTNSRAYKQLFKNFIGTESDLRYVKGFAPTNNKWRNRLNPFWKPNVPIAKPLRDYSNSR</sequence>
<feature type="transmembrane region" description="Helical" evidence="1">
    <location>
        <begin position="73"/>
        <end position="93"/>
    </location>
</feature>
<feature type="transmembrane region" description="Helical" evidence="1">
    <location>
        <begin position="330"/>
        <end position="354"/>
    </location>
</feature>
<protein>
    <submittedName>
        <fullName evidence="2">Uncharacterized protein</fullName>
    </submittedName>
</protein>
<keyword evidence="1" id="KW-1133">Transmembrane helix</keyword>
<keyword evidence="3" id="KW-1185">Reference proteome</keyword>
<dbReference type="RefSeq" id="WP_073151639.1">
    <property type="nucleotide sequence ID" value="NZ_FQVL01000001.1"/>
</dbReference>
<accession>A0A1M4TS23</accession>
<gene>
    <name evidence="2" type="ORF">SAMN05444392_101609</name>
</gene>
<evidence type="ECO:0000256" key="1">
    <source>
        <dbReference type="SAM" id="Phobius"/>
    </source>
</evidence>
<keyword evidence="1" id="KW-0812">Transmembrane</keyword>
<proteinExistence type="predicted"/>
<dbReference type="AlphaFoldDB" id="A0A1M4TS23"/>
<reference evidence="2" key="1">
    <citation type="submission" date="2016-11" db="EMBL/GenBank/DDBJ databases">
        <authorList>
            <person name="Jaros S."/>
            <person name="Januszkiewicz K."/>
            <person name="Wedrychowicz H."/>
        </authorList>
    </citation>
    <scope>NUCLEOTIDE SEQUENCE [LARGE SCALE GENOMIC DNA]</scope>
    <source>
        <strain evidence="2">DSM 44666</strain>
    </source>
</reference>